<dbReference type="PANTHER" id="PTHR22789:SF0">
    <property type="entry name" value="3-OXO-TETRONATE 4-PHOSPHATE DECARBOXYLASE-RELATED"/>
    <property type="match status" value="1"/>
</dbReference>
<keyword evidence="5" id="KW-1185">Reference proteome</keyword>
<dbReference type="Pfam" id="PF00596">
    <property type="entry name" value="Aldolase_II"/>
    <property type="match status" value="1"/>
</dbReference>
<dbReference type="EMBL" id="JAVRRG010000001">
    <property type="protein sequence ID" value="KAK5102508.1"/>
    <property type="molecule type" value="Genomic_DNA"/>
</dbReference>
<comment type="caution">
    <text evidence="4">The sequence shown here is derived from an EMBL/GenBank/DDBJ whole genome shotgun (WGS) entry which is preliminary data.</text>
</comment>
<sequence>MANLTTLLTTLISANHILHYHSVVDAYGHVSVRHPDDASHFIMSANRAPALVTSSSDLVTYNVDDASSVDPNAPRGYIERYIHSEMYKRYDNVSCVIHAHAPDVLPYAISGVPLRPVYHMPGFLGTDVPVWDIENVYNETDIHDMLVRNERQGASLASMFAAPENQTAEGTTSTPDRTLVLMRKHGFTTWGADIEQAVYRAVFGTTNARIQTDSTLLRNAFSGLAGQGMNMDVWESGGGQAALFSNDFEPLTAEQAADAADSIGGTVDRPWGLWIAEVEANPLYQNNGNVAQRYLQKVANFRVLLGKRPLSSAYDQSKWTWSHGFTKVRSMTHVVKYPLPPFGDETFLRGLMKLSLDHVHETEFFLYEIERDASYNPENMVKITISFDNTMTVTTFGRGRYNGRGPSAVRVINNVQDALNKGRKVTEERVFDIKLVETDDEFDRMS</sequence>
<dbReference type="Gene3D" id="3.40.225.10">
    <property type="entry name" value="Class II aldolase/adducin N-terminal domain"/>
    <property type="match status" value="1"/>
</dbReference>
<dbReference type="InterPro" id="IPR036409">
    <property type="entry name" value="Aldolase_II/adducin_N_sf"/>
</dbReference>
<gene>
    <name evidence="4" type="ORF">LTR24_000067</name>
</gene>
<dbReference type="PANTHER" id="PTHR22789">
    <property type="entry name" value="FUCULOSE PHOSPHATE ALDOLASE"/>
    <property type="match status" value="1"/>
</dbReference>
<dbReference type="SUPFAM" id="SSF53639">
    <property type="entry name" value="AraD/HMP-PK domain-like"/>
    <property type="match status" value="1"/>
</dbReference>
<evidence type="ECO:0000256" key="1">
    <source>
        <dbReference type="ARBA" id="ARBA00022723"/>
    </source>
</evidence>
<organism evidence="4 5">
    <name type="scientific">Lithohypha guttulata</name>
    <dbReference type="NCBI Taxonomy" id="1690604"/>
    <lineage>
        <taxon>Eukaryota</taxon>
        <taxon>Fungi</taxon>
        <taxon>Dikarya</taxon>
        <taxon>Ascomycota</taxon>
        <taxon>Pezizomycotina</taxon>
        <taxon>Eurotiomycetes</taxon>
        <taxon>Chaetothyriomycetidae</taxon>
        <taxon>Chaetothyriales</taxon>
        <taxon>Trichomeriaceae</taxon>
        <taxon>Lithohypha</taxon>
    </lineage>
</organism>
<keyword evidence="1" id="KW-0479">Metal-binding</keyword>
<reference evidence="4 5" key="1">
    <citation type="submission" date="2023-08" db="EMBL/GenBank/DDBJ databases">
        <title>Black Yeasts Isolated from many extreme environments.</title>
        <authorList>
            <person name="Coleine C."/>
            <person name="Stajich J.E."/>
            <person name="Selbmann L."/>
        </authorList>
    </citation>
    <scope>NUCLEOTIDE SEQUENCE [LARGE SCALE GENOMIC DNA]</scope>
    <source>
        <strain evidence="4 5">CCFEE 5885</strain>
    </source>
</reference>
<evidence type="ECO:0000256" key="2">
    <source>
        <dbReference type="ARBA" id="ARBA00023239"/>
    </source>
</evidence>
<dbReference type="InterPro" id="IPR050197">
    <property type="entry name" value="Aldolase_class_II_sugar_metab"/>
</dbReference>
<feature type="domain" description="Class II aldolase/adducin N-terminal" evidence="3">
    <location>
        <begin position="9"/>
        <end position="212"/>
    </location>
</feature>
<dbReference type="SMART" id="SM01007">
    <property type="entry name" value="Aldolase_II"/>
    <property type="match status" value="1"/>
</dbReference>
<dbReference type="Proteomes" id="UP001345013">
    <property type="component" value="Unassembled WGS sequence"/>
</dbReference>
<evidence type="ECO:0000313" key="5">
    <source>
        <dbReference type="Proteomes" id="UP001345013"/>
    </source>
</evidence>
<dbReference type="InterPro" id="IPR001303">
    <property type="entry name" value="Aldolase_II/adducin_N"/>
</dbReference>
<keyword evidence="2" id="KW-0456">Lyase</keyword>
<accession>A0ABR0KPM1</accession>
<protein>
    <recommendedName>
        <fullName evidence="3">Class II aldolase/adducin N-terminal domain-containing protein</fullName>
    </recommendedName>
</protein>
<evidence type="ECO:0000259" key="3">
    <source>
        <dbReference type="SMART" id="SM01007"/>
    </source>
</evidence>
<evidence type="ECO:0000313" key="4">
    <source>
        <dbReference type="EMBL" id="KAK5102508.1"/>
    </source>
</evidence>
<name>A0ABR0KPM1_9EURO</name>
<proteinExistence type="predicted"/>